<sequence>MINNSNSCPKRIKAMKLKMFLFIFLLNNSYSIGQLTPPGLGSNSKMNLWFAIGLDQKLDSAGRFSSMTYFGFAGQSTVDDINVFDRLGIFVLNEEVKFKFKPAWSVSLAVSYRHQNEFEKNYPYLAAEDRFKQEFRLYSRIMKSWKKKGIPSIAFRQEYRKFYDPEFRDWKVSSAFRSRLKFQSEFDLVPAKRLSVIAGFEFLFSTDFEEASQEWKHFQYGETRLSAVISYHTKNNKISYNLGYMNDLLHVPAGEKSVHYISASVIFKNLF</sequence>
<evidence type="ECO:0000313" key="1">
    <source>
        <dbReference type="EMBL" id="TSJ42011.1"/>
    </source>
</evidence>
<gene>
    <name evidence="1" type="ORF">FO442_13040</name>
</gene>
<dbReference type="AlphaFoldDB" id="A0A556MPY8"/>
<proteinExistence type="predicted"/>
<dbReference type="OrthoDB" id="661329at2"/>
<comment type="caution">
    <text evidence="1">The sequence shown here is derived from an EMBL/GenBank/DDBJ whole genome shotgun (WGS) entry which is preliminary data.</text>
</comment>
<accession>A0A556MPY8</accession>
<dbReference type="InterPro" id="IPR019619">
    <property type="entry name" value="DUF2490"/>
</dbReference>
<dbReference type="Pfam" id="PF10677">
    <property type="entry name" value="DUF2490"/>
    <property type="match status" value="1"/>
</dbReference>
<name>A0A556MPY8_9FLAO</name>
<dbReference type="Proteomes" id="UP000316008">
    <property type="component" value="Unassembled WGS sequence"/>
</dbReference>
<reference evidence="1 2" key="1">
    <citation type="submission" date="2019-07" db="EMBL/GenBank/DDBJ databases">
        <authorList>
            <person name="Huq M.A."/>
        </authorList>
    </citation>
    <scope>NUCLEOTIDE SEQUENCE [LARGE SCALE GENOMIC DNA]</scope>
    <source>
        <strain evidence="1 2">MAH-3</strain>
    </source>
</reference>
<evidence type="ECO:0000313" key="2">
    <source>
        <dbReference type="Proteomes" id="UP000316008"/>
    </source>
</evidence>
<protein>
    <submittedName>
        <fullName evidence="1">DUF2490 domain-containing protein</fullName>
    </submittedName>
</protein>
<organism evidence="1 2">
    <name type="scientific">Fluviicola chungangensis</name>
    <dbReference type="NCBI Taxonomy" id="2597671"/>
    <lineage>
        <taxon>Bacteria</taxon>
        <taxon>Pseudomonadati</taxon>
        <taxon>Bacteroidota</taxon>
        <taxon>Flavobacteriia</taxon>
        <taxon>Flavobacteriales</taxon>
        <taxon>Crocinitomicaceae</taxon>
        <taxon>Fluviicola</taxon>
    </lineage>
</organism>
<keyword evidence="2" id="KW-1185">Reference proteome</keyword>
<dbReference type="EMBL" id="VLPL01000006">
    <property type="protein sequence ID" value="TSJ42011.1"/>
    <property type="molecule type" value="Genomic_DNA"/>
</dbReference>